<accession>A0ABZ0BDC6</accession>
<evidence type="ECO:0000256" key="3">
    <source>
        <dbReference type="HAMAP-Rule" id="MF_00187"/>
    </source>
</evidence>
<feature type="active site" description="Cysteine persulfide intermediate" evidence="3">
    <location>
        <position position="105"/>
    </location>
</feature>
<comment type="caution">
    <text evidence="3">Lacks conserved residue(s) required for the propagation of feature annotation.</text>
</comment>
<protein>
    <recommendedName>
        <fullName evidence="3">Sulfur carrier protein FdhD</fullName>
    </recommendedName>
</protein>
<dbReference type="Proteomes" id="UP001302249">
    <property type="component" value="Chromosome"/>
</dbReference>
<sequence length="258" mass="27963">MRTETGLCIGDGQALPTPRAIATEAPVAVEYNGIGYAVMMMTPRDLNDFALGFSMTERIVTDANEILDTDIADVPAGTILRITVGREAATRIGDRVRHRSSDTGCGLCGIASLESLQRSLPPRPVPMPFPREAVRLALARLRDHQPLGQQTGATHAAAWCAEDGRILDVREDVGRHNALDKLIGTLEGKKERPGGFAIVTSRISFEMADKALVARMPWLVGISAPTTMALDHARRHGLGLVALARQDSMWCFSEPDQE</sequence>
<dbReference type="PANTHER" id="PTHR30592:SF1">
    <property type="entry name" value="SULFUR CARRIER PROTEIN FDHD"/>
    <property type="match status" value="1"/>
</dbReference>
<dbReference type="NCBIfam" id="TIGR00129">
    <property type="entry name" value="fdhD_narQ"/>
    <property type="match status" value="1"/>
</dbReference>
<evidence type="ECO:0000256" key="2">
    <source>
        <dbReference type="ARBA" id="ARBA00023150"/>
    </source>
</evidence>
<dbReference type="EMBL" id="CP135076">
    <property type="protein sequence ID" value="WNO55135.1"/>
    <property type="molecule type" value="Genomic_DNA"/>
</dbReference>
<organism evidence="4 5">
    <name type="scientific">Stakelama saccharophila</name>
    <dbReference type="NCBI Taxonomy" id="3075605"/>
    <lineage>
        <taxon>Bacteria</taxon>
        <taxon>Pseudomonadati</taxon>
        <taxon>Pseudomonadota</taxon>
        <taxon>Alphaproteobacteria</taxon>
        <taxon>Sphingomonadales</taxon>
        <taxon>Sphingomonadaceae</taxon>
        <taxon>Stakelama</taxon>
    </lineage>
</organism>
<evidence type="ECO:0000256" key="1">
    <source>
        <dbReference type="ARBA" id="ARBA00022490"/>
    </source>
</evidence>
<dbReference type="SUPFAM" id="SSF53927">
    <property type="entry name" value="Cytidine deaminase-like"/>
    <property type="match status" value="1"/>
</dbReference>
<dbReference type="HAMAP" id="MF_00187">
    <property type="entry name" value="FdhD"/>
    <property type="match status" value="1"/>
</dbReference>
<dbReference type="PANTHER" id="PTHR30592">
    <property type="entry name" value="FORMATE DEHYDROGENASE"/>
    <property type="match status" value="1"/>
</dbReference>
<reference evidence="4 5" key="1">
    <citation type="submission" date="2023-09" db="EMBL/GenBank/DDBJ databases">
        <authorList>
            <person name="Rey-Velasco X."/>
        </authorList>
    </citation>
    <scope>NUCLEOTIDE SEQUENCE [LARGE SCALE GENOMIC DNA]</scope>
    <source>
        <strain evidence="4 5">W311</strain>
    </source>
</reference>
<evidence type="ECO:0000313" key="5">
    <source>
        <dbReference type="Proteomes" id="UP001302249"/>
    </source>
</evidence>
<name>A0ABZ0BDC6_9SPHN</name>
<keyword evidence="1 3" id="KW-0963">Cytoplasm</keyword>
<comment type="function">
    <text evidence="3">Required for formate dehydrogenase (FDH) activity. Acts as a sulfur carrier protein that transfers sulfur from IscS to the molybdenum cofactor prior to its insertion into FDH.</text>
</comment>
<dbReference type="Gene3D" id="3.10.20.10">
    <property type="match status" value="1"/>
</dbReference>
<keyword evidence="2 3" id="KW-0501">Molybdenum cofactor biosynthesis</keyword>
<comment type="subcellular location">
    <subcellularLocation>
        <location evidence="3">Cytoplasm</location>
    </subcellularLocation>
</comment>
<evidence type="ECO:0000313" key="4">
    <source>
        <dbReference type="EMBL" id="WNO55135.1"/>
    </source>
</evidence>
<gene>
    <name evidence="3 4" type="primary">fdhD</name>
    <name evidence="4" type="ORF">RPR59_06775</name>
</gene>
<dbReference type="RefSeq" id="WP_313918397.1">
    <property type="nucleotide sequence ID" value="NZ_CP135076.1"/>
</dbReference>
<dbReference type="Pfam" id="PF02634">
    <property type="entry name" value="FdhD-NarQ"/>
    <property type="match status" value="1"/>
</dbReference>
<dbReference type="Gene3D" id="3.40.140.10">
    <property type="entry name" value="Cytidine Deaminase, domain 2"/>
    <property type="match status" value="1"/>
</dbReference>
<comment type="similarity">
    <text evidence="3">Belongs to the FdhD family.</text>
</comment>
<keyword evidence="5" id="KW-1185">Reference proteome</keyword>
<dbReference type="PIRSF" id="PIRSF015626">
    <property type="entry name" value="FdhD"/>
    <property type="match status" value="1"/>
</dbReference>
<proteinExistence type="inferred from homology"/>
<dbReference type="InterPro" id="IPR016193">
    <property type="entry name" value="Cytidine_deaminase-like"/>
</dbReference>
<dbReference type="InterPro" id="IPR003786">
    <property type="entry name" value="FdhD"/>
</dbReference>